<evidence type="ECO:0000256" key="1">
    <source>
        <dbReference type="ARBA" id="ARBA00004533"/>
    </source>
</evidence>
<keyword evidence="3" id="KW-0813">Transport</keyword>
<keyword evidence="4" id="KW-1003">Cell membrane</keyword>
<dbReference type="GO" id="GO:0015628">
    <property type="term" value="P:protein secretion by the type II secretion system"/>
    <property type="evidence" value="ECO:0007669"/>
    <property type="project" value="InterPro"/>
</dbReference>
<name>A0A4R6UQX6_9GAMM</name>
<dbReference type="InterPro" id="IPR024961">
    <property type="entry name" value="T2SS_GspC_N"/>
</dbReference>
<dbReference type="InterPro" id="IPR001639">
    <property type="entry name" value="T2SS_protein-GspC"/>
</dbReference>
<keyword evidence="9 10" id="KW-0472">Membrane</keyword>
<reference evidence="12 13" key="1">
    <citation type="submission" date="2019-03" db="EMBL/GenBank/DDBJ databases">
        <title>Genomic Encyclopedia of Type Strains, Phase IV (KMG-IV): sequencing the most valuable type-strain genomes for metagenomic binning, comparative biology and taxonomic classification.</title>
        <authorList>
            <person name="Goeker M."/>
        </authorList>
    </citation>
    <scope>NUCLEOTIDE SEQUENCE [LARGE SCALE GENOMIC DNA]</scope>
    <source>
        <strain evidence="12 13">DSM 103792</strain>
    </source>
</reference>
<dbReference type="EMBL" id="SNYM01000003">
    <property type="protein sequence ID" value="TDQ49678.1"/>
    <property type="molecule type" value="Genomic_DNA"/>
</dbReference>
<keyword evidence="13" id="KW-1185">Reference proteome</keyword>
<protein>
    <submittedName>
        <fullName evidence="12">Type II secretion system protein C (GspC)</fullName>
    </submittedName>
</protein>
<dbReference type="SUPFAM" id="SSF50156">
    <property type="entry name" value="PDZ domain-like"/>
    <property type="match status" value="1"/>
</dbReference>
<evidence type="ECO:0000256" key="3">
    <source>
        <dbReference type="ARBA" id="ARBA00022448"/>
    </source>
</evidence>
<organism evidence="12 13">
    <name type="scientific">Permianibacter aggregans</name>
    <dbReference type="NCBI Taxonomy" id="1510150"/>
    <lineage>
        <taxon>Bacteria</taxon>
        <taxon>Pseudomonadati</taxon>
        <taxon>Pseudomonadota</taxon>
        <taxon>Gammaproteobacteria</taxon>
        <taxon>Pseudomonadales</taxon>
        <taxon>Pseudomonadaceae</taxon>
        <taxon>Permianibacter</taxon>
    </lineage>
</organism>
<evidence type="ECO:0000256" key="8">
    <source>
        <dbReference type="ARBA" id="ARBA00022989"/>
    </source>
</evidence>
<evidence type="ECO:0000256" key="6">
    <source>
        <dbReference type="ARBA" id="ARBA00022692"/>
    </source>
</evidence>
<evidence type="ECO:0000313" key="13">
    <source>
        <dbReference type="Proteomes" id="UP000295375"/>
    </source>
</evidence>
<gene>
    <name evidence="12" type="ORF">EV696_10346</name>
</gene>
<dbReference type="Gene3D" id="2.30.30.830">
    <property type="match status" value="1"/>
</dbReference>
<dbReference type="RefSeq" id="WP_157591295.1">
    <property type="nucleotide sequence ID" value="NZ_CP037953.1"/>
</dbReference>
<dbReference type="Gene3D" id="2.30.42.10">
    <property type="match status" value="1"/>
</dbReference>
<feature type="domain" description="Type II secretion system protein GspC N-terminal" evidence="11">
    <location>
        <begin position="29"/>
        <end position="164"/>
    </location>
</feature>
<feature type="transmembrane region" description="Helical" evidence="10">
    <location>
        <begin position="25"/>
        <end position="43"/>
    </location>
</feature>
<keyword evidence="7" id="KW-0653">Protein transport</keyword>
<evidence type="ECO:0000256" key="2">
    <source>
        <dbReference type="ARBA" id="ARBA00007986"/>
    </source>
</evidence>
<dbReference type="GO" id="GO:0005886">
    <property type="term" value="C:plasma membrane"/>
    <property type="evidence" value="ECO:0007669"/>
    <property type="project" value="UniProtKB-SubCell"/>
</dbReference>
<evidence type="ECO:0000256" key="5">
    <source>
        <dbReference type="ARBA" id="ARBA00022519"/>
    </source>
</evidence>
<evidence type="ECO:0000256" key="4">
    <source>
        <dbReference type="ARBA" id="ARBA00022475"/>
    </source>
</evidence>
<keyword evidence="5" id="KW-0997">Cell inner membrane</keyword>
<dbReference type="AlphaFoldDB" id="A0A4R6UQX6"/>
<keyword evidence="6 10" id="KW-0812">Transmembrane</keyword>
<dbReference type="NCBIfam" id="TIGR01713">
    <property type="entry name" value="typeII_sec_gspC"/>
    <property type="match status" value="1"/>
</dbReference>
<accession>A0A4R6UQX6</accession>
<comment type="subcellular location">
    <subcellularLocation>
        <location evidence="1">Cell inner membrane</location>
    </subcellularLocation>
</comment>
<comment type="similarity">
    <text evidence="2">Belongs to the GSP C family.</text>
</comment>
<dbReference type="GO" id="GO:0015627">
    <property type="term" value="C:type II protein secretion system complex"/>
    <property type="evidence" value="ECO:0007669"/>
    <property type="project" value="InterPro"/>
</dbReference>
<keyword evidence="8 10" id="KW-1133">Transmembrane helix</keyword>
<dbReference type="Proteomes" id="UP000295375">
    <property type="component" value="Unassembled WGS sequence"/>
</dbReference>
<evidence type="ECO:0000313" key="12">
    <source>
        <dbReference type="EMBL" id="TDQ49678.1"/>
    </source>
</evidence>
<sequence>MSALNALTPLRQRLAAVPVSLWRRLVYLLVGLWLLWLLAKAFWRVEQTLFWQPPPPPPVVAVSSRQQTVDIEALLRAELFGSVTQVVQEQKVEDAPETTVPLKLLGVYAAETPKKASAIVSQNSGQQAVVFVDEPIPGGYGTLKEVFADRIIIDRSGRLETLRMEDLTGQLASMMQIQNDVPKPPPSGQQTLDKRYDPQVSAALQDIRGKLNTDPASLTDVLSVQPLYVDGQMQGYRVGPGRDRKLFARFGLQANDVVTAINGVQLNDPTQAFAMMNDLNSATELTITLRRGDQDVNLLLNLQPNPSEE</sequence>
<evidence type="ECO:0000259" key="11">
    <source>
        <dbReference type="Pfam" id="PF11356"/>
    </source>
</evidence>
<evidence type="ECO:0000256" key="10">
    <source>
        <dbReference type="SAM" id="Phobius"/>
    </source>
</evidence>
<comment type="caution">
    <text evidence="12">The sequence shown here is derived from an EMBL/GenBank/DDBJ whole genome shotgun (WGS) entry which is preliminary data.</text>
</comment>
<proteinExistence type="inferred from homology"/>
<dbReference type="Pfam" id="PF11356">
    <property type="entry name" value="T2SSC"/>
    <property type="match status" value="1"/>
</dbReference>
<evidence type="ECO:0000256" key="7">
    <source>
        <dbReference type="ARBA" id="ARBA00022927"/>
    </source>
</evidence>
<evidence type="ECO:0000256" key="9">
    <source>
        <dbReference type="ARBA" id="ARBA00023136"/>
    </source>
</evidence>
<dbReference type="InterPro" id="IPR036034">
    <property type="entry name" value="PDZ_sf"/>
</dbReference>